<keyword evidence="3" id="KW-1185">Reference proteome</keyword>
<feature type="transmembrane region" description="Helical" evidence="1">
    <location>
        <begin position="13"/>
        <end position="34"/>
    </location>
</feature>
<keyword evidence="1" id="KW-0472">Membrane</keyword>
<dbReference type="Proteomes" id="UP001595690">
    <property type="component" value="Unassembled WGS sequence"/>
</dbReference>
<protein>
    <submittedName>
        <fullName evidence="2">Uncharacterized protein</fullName>
    </submittedName>
</protein>
<proteinExistence type="predicted"/>
<dbReference type="EMBL" id="JBHRZI010000032">
    <property type="protein sequence ID" value="MFC3897061.1"/>
    <property type="molecule type" value="Genomic_DNA"/>
</dbReference>
<organism evidence="2 3">
    <name type="scientific">Lentzea rhizosphaerae</name>
    <dbReference type="NCBI Taxonomy" id="2041025"/>
    <lineage>
        <taxon>Bacteria</taxon>
        <taxon>Bacillati</taxon>
        <taxon>Actinomycetota</taxon>
        <taxon>Actinomycetes</taxon>
        <taxon>Pseudonocardiales</taxon>
        <taxon>Pseudonocardiaceae</taxon>
        <taxon>Lentzea</taxon>
    </lineage>
</organism>
<gene>
    <name evidence="2" type="ORF">ACFOWZ_36760</name>
</gene>
<evidence type="ECO:0000313" key="3">
    <source>
        <dbReference type="Proteomes" id="UP001595690"/>
    </source>
</evidence>
<dbReference type="RefSeq" id="WP_382378547.1">
    <property type="nucleotide sequence ID" value="NZ_JBHRZI010000032.1"/>
</dbReference>
<accession>A0ABV8C534</accession>
<reference evidence="3" key="1">
    <citation type="journal article" date="2019" name="Int. J. Syst. Evol. Microbiol.">
        <title>The Global Catalogue of Microorganisms (GCM) 10K type strain sequencing project: providing services to taxonomists for standard genome sequencing and annotation.</title>
        <authorList>
            <consortium name="The Broad Institute Genomics Platform"/>
            <consortium name="The Broad Institute Genome Sequencing Center for Infectious Disease"/>
            <person name="Wu L."/>
            <person name="Ma J."/>
        </authorList>
    </citation>
    <scope>NUCLEOTIDE SEQUENCE [LARGE SCALE GENOMIC DNA]</scope>
    <source>
        <strain evidence="3">CGMCC 4.7405</strain>
    </source>
</reference>
<comment type="caution">
    <text evidence="2">The sequence shown here is derived from an EMBL/GenBank/DDBJ whole genome shotgun (WGS) entry which is preliminary data.</text>
</comment>
<sequence length="69" mass="7642">MQLIIPVSAGLTVWTWSGFLEGVLVAVVAAVLVLSHIARRRAREQLIYRRATDHAGHAVGPRDRNEPQD</sequence>
<keyword evidence="1" id="KW-0812">Transmembrane</keyword>
<name>A0ABV8C534_9PSEU</name>
<evidence type="ECO:0000256" key="1">
    <source>
        <dbReference type="SAM" id="Phobius"/>
    </source>
</evidence>
<evidence type="ECO:0000313" key="2">
    <source>
        <dbReference type="EMBL" id="MFC3897061.1"/>
    </source>
</evidence>
<keyword evidence="1" id="KW-1133">Transmembrane helix</keyword>